<protein>
    <recommendedName>
        <fullName evidence="1">Na+-translocating membrane potential-generating system MpsC domain-containing protein</fullName>
    </recommendedName>
</protein>
<accession>A0A365L0J4</accession>
<evidence type="ECO:0000259" key="1">
    <source>
        <dbReference type="Pfam" id="PF10057"/>
    </source>
</evidence>
<dbReference type="InterPro" id="IPR018745">
    <property type="entry name" value="MpsC"/>
</dbReference>
<feature type="domain" description="Na+-translocating membrane potential-generating system MpsC" evidence="1">
    <location>
        <begin position="4"/>
        <end position="111"/>
    </location>
</feature>
<dbReference type="Pfam" id="PF10057">
    <property type="entry name" value="MpsC"/>
    <property type="match status" value="1"/>
</dbReference>
<keyword evidence="3" id="KW-1185">Reference proteome</keyword>
<comment type="caution">
    <text evidence="2">The sequence shown here is derived from an EMBL/GenBank/DDBJ whole genome shotgun (WGS) entry which is preliminary data.</text>
</comment>
<reference evidence="2 3" key="1">
    <citation type="submission" date="2018-06" db="EMBL/GenBank/DDBJ databases">
        <title>The draft genome sequences of strains SCU63 and S1.</title>
        <authorList>
            <person name="Gan L."/>
        </authorList>
    </citation>
    <scope>NUCLEOTIDE SEQUENCE [LARGE SCALE GENOMIC DNA]</scope>
    <source>
        <strain evidence="2 3">SCU63</strain>
    </source>
</reference>
<sequence>MKNEKSLENEISGYIATLLRQNFGKGPTSVYVILTRPYLAIHFRGFIAPMERILLNKHEKQRILETRDLLMNDLASEITLQLYKLTGLDIDSIYADWNLDKETGMIFAVLNEKHDEALDYWPQDVKEKEFYKAIDIASQKSEKIPEKTGIYWLSERTILVVREQILVPIEKELIANGYTEELKLAKRPLEKRVIGEVNLPSSGVRLIDETFVDWNFDKDIGFFLFVLKPK</sequence>
<organism evidence="2 3">
    <name type="scientific">Planococcus halotolerans</name>
    <dbReference type="NCBI Taxonomy" id="2233542"/>
    <lineage>
        <taxon>Bacteria</taxon>
        <taxon>Bacillati</taxon>
        <taxon>Bacillota</taxon>
        <taxon>Bacilli</taxon>
        <taxon>Bacillales</taxon>
        <taxon>Caryophanaceae</taxon>
        <taxon>Planococcus</taxon>
    </lineage>
</organism>
<gene>
    <name evidence="2" type="ORF">DP120_04845</name>
</gene>
<dbReference type="EMBL" id="QLZR01000002">
    <property type="protein sequence ID" value="RAZ78948.1"/>
    <property type="molecule type" value="Genomic_DNA"/>
</dbReference>
<proteinExistence type="predicted"/>
<evidence type="ECO:0000313" key="3">
    <source>
        <dbReference type="Proteomes" id="UP000251002"/>
    </source>
</evidence>
<evidence type="ECO:0000313" key="2">
    <source>
        <dbReference type="EMBL" id="RAZ78948.1"/>
    </source>
</evidence>
<name>A0A365L0J4_9BACL</name>
<dbReference type="RefSeq" id="WP_112222420.1">
    <property type="nucleotide sequence ID" value="NZ_CP047673.1"/>
</dbReference>
<dbReference type="Proteomes" id="UP000251002">
    <property type="component" value="Unassembled WGS sequence"/>
</dbReference>
<dbReference type="AlphaFoldDB" id="A0A365L0J4"/>